<evidence type="ECO:0000256" key="9">
    <source>
        <dbReference type="ARBA" id="ARBA00022840"/>
    </source>
</evidence>
<protein>
    <recommendedName>
        <fullName evidence="5 10">Adenylyl-sulfate kinase</fullName>
        <ecNumber evidence="5 10">2.7.1.25</ecNumber>
    </recommendedName>
</protein>
<dbReference type="CDD" id="cd02027">
    <property type="entry name" value="APSK"/>
    <property type="match status" value="1"/>
</dbReference>
<evidence type="ECO:0000256" key="5">
    <source>
        <dbReference type="ARBA" id="ARBA00012121"/>
    </source>
</evidence>
<dbReference type="Pfam" id="PF01583">
    <property type="entry name" value="APS_kinase"/>
    <property type="match status" value="1"/>
</dbReference>
<name>A0A060UQT8_9PROT</name>
<dbReference type="AlphaFoldDB" id="A0A060UQT8"/>
<keyword evidence="9 10" id="KW-0067">ATP-binding</keyword>
<dbReference type="GO" id="GO:0005524">
    <property type="term" value="F:ATP binding"/>
    <property type="evidence" value="ECO:0007669"/>
    <property type="project" value="UniProtKB-KW"/>
</dbReference>
<dbReference type="NCBIfam" id="TIGR00455">
    <property type="entry name" value="apsK"/>
    <property type="match status" value="1"/>
</dbReference>
<evidence type="ECO:0000256" key="6">
    <source>
        <dbReference type="ARBA" id="ARBA00022679"/>
    </source>
</evidence>
<dbReference type="InterPro" id="IPR002891">
    <property type="entry name" value="APS"/>
</dbReference>
<reference evidence="12" key="2">
    <citation type="submission" date="2014-07" db="EMBL/GenBank/DDBJ databases">
        <title>Initial genome analysis of the psychrotolerant acidophile Acidithiobacillus ferrivorans CF27: insights into iron and sulfur oxidation pathways and into biofilm formation.</title>
        <authorList>
            <person name="Talla E."/>
            <person name="Hedrich S."/>
            <person name="Mangenot S."/>
            <person name="Ji B."/>
            <person name="Johnson D.B."/>
            <person name="Barbe V."/>
            <person name="Bonnefoy V."/>
        </authorList>
    </citation>
    <scope>NUCLEOTIDE SEQUENCE [LARGE SCALE GENOMIC DNA]</scope>
    <source>
        <strain evidence="12">CF27</strain>
    </source>
</reference>
<dbReference type="EMBL" id="LT841305">
    <property type="protein sequence ID" value="SMH64680.1"/>
    <property type="molecule type" value="Genomic_DNA"/>
</dbReference>
<evidence type="ECO:0000256" key="10">
    <source>
        <dbReference type="RuleBase" id="RU004347"/>
    </source>
</evidence>
<keyword evidence="8 10" id="KW-0418">Kinase</keyword>
<reference evidence="13 14" key="3">
    <citation type="submission" date="2017-03" db="EMBL/GenBank/DDBJ databases">
        <authorList>
            <person name="Regsiter A."/>
            <person name="William W."/>
        </authorList>
    </citation>
    <scope>NUCLEOTIDE SEQUENCE [LARGE SCALE GENOMIC DNA]</scope>
    <source>
        <strain evidence="13">PRJEB5721</strain>
    </source>
</reference>
<dbReference type="SUPFAM" id="SSF52540">
    <property type="entry name" value="P-loop containing nucleoside triphosphate hydrolases"/>
    <property type="match status" value="1"/>
</dbReference>
<dbReference type="InterPro" id="IPR059117">
    <property type="entry name" value="APS_kinase_dom"/>
</dbReference>
<dbReference type="GO" id="GO:0004020">
    <property type="term" value="F:adenylylsulfate kinase activity"/>
    <property type="evidence" value="ECO:0007669"/>
    <property type="project" value="UniProtKB-EC"/>
</dbReference>
<dbReference type="EMBL" id="CCCS020000035">
    <property type="protein sequence ID" value="CDQ10651.1"/>
    <property type="molecule type" value="Genomic_DNA"/>
</dbReference>
<dbReference type="PANTHER" id="PTHR11055">
    <property type="entry name" value="BIFUNCTIONAL 3'-PHOSPHOADENOSINE 5'-PHOSPHOSULFATE SYNTHASE"/>
    <property type="match status" value="1"/>
</dbReference>
<accession>A0A060UQT8</accession>
<dbReference type="Proteomes" id="UP000193925">
    <property type="component" value="Chromosome AFERRI"/>
</dbReference>
<dbReference type="EC" id="2.7.1.25" evidence="5 10"/>
<dbReference type="PANTHER" id="PTHR11055:SF1">
    <property type="entry name" value="PAPS SYNTHETASE, ISOFORM D"/>
    <property type="match status" value="1"/>
</dbReference>
<proteinExistence type="inferred from homology"/>
<feature type="domain" description="APS kinase" evidence="11">
    <location>
        <begin position="1"/>
        <end position="110"/>
    </location>
</feature>
<dbReference type="Gene3D" id="3.40.50.300">
    <property type="entry name" value="P-loop containing nucleotide triphosphate hydrolases"/>
    <property type="match status" value="1"/>
</dbReference>
<dbReference type="GO" id="GO:0016779">
    <property type="term" value="F:nucleotidyltransferase activity"/>
    <property type="evidence" value="ECO:0007669"/>
    <property type="project" value="UniProtKB-KW"/>
</dbReference>
<dbReference type="InterPro" id="IPR027417">
    <property type="entry name" value="P-loop_NTPase"/>
</dbReference>
<dbReference type="GO" id="GO:0000103">
    <property type="term" value="P:sulfate assimilation"/>
    <property type="evidence" value="ECO:0007669"/>
    <property type="project" value="InterPro"/>
</dbReference>
<organism evidence="12">
    <name type="scientific">Acidithiobacillus ferrivorans</name>
    <dbReference type="NCBI Taxonomy" id="160808"/>
    <lineage>
        <taxon>Bacteria</taxon>
        <taxon>Pseudomonadati</taxon>
        <taxon>Pseudomonadota</taxon>
        <taxon>Acidithiobacillia</taxon>
        <taxon>Acidithiobacillales</taxon>
        <taxon>Acidithiobacillaceae</taxon>
        <taxon>Acidithiobacillus</taxon>
    </lineage>
</organism>
<evidence type="ECO:0000256" key="3">
    <source>
        <dbReference type="ARBA" id="ARBA00004806"/>
    </source>
</evidence>
<dbReference type="UniPathway" id="UPA00140">
    <property type="reaction ID" value="UER00205"/>
</dbReference>
<evidence type="ECO:0000256" key="2">
    <source>
        <dbReference type="ARBA" id="ARBA00002632"/>
    </source>
</evidence>
<evidence type="ECO:0000313" key="14">
    <source>
        <dbReference type="Proteomes" id="UP000193925"/>
    </source>
</evidence>
<evidence type="ECO:0000313" key="13">
    <source>
        <dbReference type="EMBL" id="SMH64680.1"/>
    </source>
</evidence>
<keyword evidence="6 10" id="KW-0808">Transferase</keyword>
<keyword evidence="7 10" id="KW-0547">Nucleotide-binding</keyword>
<gene>
    <name evidence="13" type="ORF">AFERRI_10714</name>
    <name evidence="12" type="ORF">AFERRI_400432</name>
</gene>
<comment type="pathway">
    <text evidence="3 10">Sulfur metabolism; hydrogen sulfide biosynthesis; sulfite from sulfate: step 2/3.</text>
</comment>
<dbReference type="GO" id="GO:0070814">
    <property type="term" value="P:hydrogen sulfide biosynthetic process"/>
    <property type="evidence" value="ECO:0007669"/>
    <property type="project" value="UniProtKB-UniPathway"/>
</dbReference>
<sequence>MRCGLNRDLGFTDADRIENVRRVAEVARLIVDAGLFVLVSCISPYSAGREFARSLFVPGEFFEVFVDTPLEECERRDPKGLYARARAGQILDFTGISSPYEKPVAPDLRIEAIGSRPEVLLIPLLALLRNDRLPKEDLA</sequence>
<evidence type="ECO:0000256" key="4">
    <source>
        <dbReference type="ARBA" id="ARBA00007008"/>
    </source>
</evidence>
<evidence type="ECO:0000313" key="12">
    <source>
        <dbReference type="EMBL" id="CDQ10651.1"/>
    </source>
</evidence>
<comment type="similarity">
    <text evidence="4 10">Belongs to the APS kinase family.</text>
</comment>
<comment type="catalytic activity">
    <reaction evidence="1 10">
        <text>adenosine 5'-phosphosulfate + ATP = 3'-phosphoadenylyl sulfate + ADP + H(+)</text>
        <dbReference type="Rhea" id="RHEA:24152"/>
        <dbReference type="ChEBI" id="CHEBI:15378"/>
        <dbReference type="ChEBI" id="CHEBI:30616"/>
        <dbReference type="ChEBI" id="CHEBI:58243"/>
        <dbReference type="ChEBI" id="CHEBI:58339"/>
        <dbReference type="ChEBI" id="CHEBI:456216"/>
        <dbReference type="EC" id="2.7.1.25"/>
    </reaction>
</comment>
<evidence type="ECO:0000256" key="8">
    <source>
        <dbReference type="ARBA" id="ARBA00022777"/>
    </source>
</evidence>
<comment type="function">
    <text evidence="2 10">Catalyzes the synthesis of activated sulfate.</text>
</comment>
<keyword evidence="14" id="KW-1185">Reference proteome</keyword>
<evidence type="ECO:0000259" key="11">
    <source>
        <dbReference type="Pfam" id="PF01583"/>
    </source>
</evidence>
<keyword evidence="12" id="KW-0548">Nucleotidyltransferase</keyword>
<evidence type="ECO:0000256" key="7">
    <source>
        <dbReference type="ARBA" id="ARBA00022741"/>
    </source>
</evidence>
<evidence type="ECO:0000256" key="1">
    <source>
        <dbReference type="ARBA" id="ARBA00001823"/>
    </source>
</evidence>
<reference evidence="12" key="1">
    <citation type="submission" date="2014-03" db="EMBL/GenBank/DDBJ databases">
        <authorList>
            <person name="Genoscope - CEA"/>
        </authorList>
    </citation>
    <scope>NUCLEOTIDE SEQUENCE [LARGE SCALE GENOMIC DNA]</scope>
    <source>
        <strain evidence="12">CF27</strain>
    </source>
</reference>